<comment type="similarity">
    <text evidence="8">Belongs to the NqrDE/RnfAE family.</text>
</comment>
<feature type="transmembrane region" description="Helical" evidence="8">
    <location>
        <begin position="198"/>
        <end position="219"/>
    </location>
</feature>
<feature type="transmembrane region" description="Helical" evidence="8">
    <location>
        <begin position="112"/>
        <end position="130"/>
    </location>
</feature>
<comment type="caution">
    <text evidence="10">The sequence shown here is derived from an EMBL/GenBank/DDBJ whole genome shotgun (WGS) entry which is preliminary data.</text>
</comment>
<evidence type="ECO:0000313" key="11">
    <source>
        <dbReference type="Proteomes" id="UP000076625"/>
    </source>
</evidence>
<evidence type="ECO:0000256" key="9">
    <source>
        <dbReference type="SAM" id="MobiDB-lite"/>
    </source>
</evidence>
<proteinExistence type="inferred from homology"/>
<feature type="compositionally biased region" description="Low complexity" evidence="9">
    <location>
        <begin position="233"/>
        <end position="250"/>
    </location>
</feature>
<keyword evidence="3 8" id="KW-0812">Transmembrane</keyword>
<dbReference type="GO" id="GO:0005886">
    <property type="term" value="C:plasma membrane"/>
    <property type="evidence" value="ECO:0007669"/>
    <property type="project" value="UniProtKB-SubCell"/>
</dbReference>
<dbReference type="Pfam" id="PF02508">
    <property type="entry name" value="Rnf-Nqr"/>
    <property type="match status" value="1"/>
</dbReference>
<accession>A0A163BBP6</accession>
<reference evidence="11" key="1">
    <citation type="submission" date="2016-01" db="EMBL/GenBank/DDBJ databases">
        <title>Draft genome of Chromobacterium sp. F49.</title>
        <authorList>
            <person name="Hong K.W."/>
        </authorList>
    </citation>
    <scope>NUCLEOTIDE SEQUENCE [LARGE SCALE GENOMIC DNA]</scope>
    <source>
        <strain evidence="11">CN10</strain>
    </source>
</reference>
<keyword evidence="8" id="KW-1003">Cell membrane</keyword>
<evidence type="ECO:0000256" key="4">
    <source>
        <dbReference type="ARBA" id="ARBA00022967"/>
    </source>
</evidence>
<comment type="subcellular location">
    <subcellularLocation>
        <location evidence="8">Cell inner membrane</location>
        <topology evidence="8">Multi-pass membrane protein</topology>
    </subcellularLocation>
    <subcellularLocation>
        <location evidence="1">Endomembrane system</location>
        <topology evidence="1">Multi-pass membrane protein</topology>
    </subcellularLocation>
</comment>
<keyword evidence="5 8" id="KW-0249">Electron transport</keyword>
<dbReference type="InterPro" id="IPR010968">
    <property type="entry name" value="RnfE"/>
</dbReference>
<evidence type="ECO:0000256" key="1">
    <source>
        <dbReference type="ARBA" id="ARBA00004127"/>
    </source>
</evidence>
<keyword evidence="8" id="KW-0997">Cell inner membrane</keyword>
<keyword evidence="6 8" id="KW-1133">Transmembrane helix</keyword>
<dbReference type="STRING" id="1452487.AVW16_02585"/>
<dbReference type="GO" id="GO:0022900">
    <property type="term" value="P:electron transport chain"/>
    <property type="evidence" value="ECO:0007669"/>
    <property type="project" value="UniProtKB-UniRule"/>
</dbReference>
<keyword evidence="11" id="KW-1185">Reference proteome</keyword>
<evidence type="ECO:0000256" key="8">
    <source>
        <dbReference type="HAMAP-Rule" id="MF_00478"/>
    </source>
</evidence>
<evidence type="ECO:0000256" key="5">
    <source>
        <dbReference type="ARBA" id="ARBA00022982"/>
    </source>
</evidence>
<name>A0A163BBP6_9NEIS</name>
<gene>
    <name evidence="8" type="primary">rnfE</name>
    <name evidence="10" type="ORF">AVW16_02585</name>
</gene>
<keyword evidence="4 8" id="KW-1278">Translocase</keyword>
<dbReference type="PANTHER" id="PTHR30586:SF0">
    <property type="entry name" value="ION-TRANSLOCATING OXIDOREDUCTASE COMPLEX SUBUNIT E"/>
    <property type="match status" value="1"/>
</dbReference>
<feature type="transmembrane region" description="Helical" evidence="8">
    <location>
        <begin position="86"/>
        <end position="106"/>
    </location>
</feature>
<keyword evidence="7 8" id="KW-0472">Membrane</keyword>
<keyword evidence="2 8" id="KW-0813">Transport</keyword>
<feature type="transmembrane region" description="Helical" evidence="8">
    <location>
        <begin position="142"/>
        <end position="163"/>
    </location>
</feature>
<dbReference type="InterPro" id="IPR003667">
    <property type="entry name" value="NqrDE/RnfAE"/>
</dbReference>
<dbReference type="PANTHER" id="PTHR30586">
    <property type="entry name" value="ELECTRON TRANSPORT COMPLEX PROTEIN RNFE"/>
    <property type="match status" value="1"/>
</dbReference>
<dbReference type="NCBIfam" id="NF009070">
    <property type="entry name" value="PRK12405.1"/>
    <property type="match status" value="1"/>
</dbReference>
<dbReference type="GO" id="GO:0012505">
    <property type="term" value="C:endomembrane system"/>
    <property type="evidence" value="ECO:0007669"/>
    <property type="project" value="UniProtKB-SubCell"/>
</dbReference>
<feature type="region of interest" description="Disordered" evidence="9">
    <location>
        <begin position="230"/>
        <end position="250"/>
    </location>
</feature>
<dbReference type="EC" id="7.-.-.-" evidence="8"/>
<feature type="transmembrane region" description="Helical" evidence="8">
    <location>
        <begin position="54"/>
        <end position="74"/>
    </location>
</feature>
<evidence type="ECO:0000256" key="7">
    <source>
        <dbReference type="ARBA" id="ARBA00023136"/>
    </source>
</evidence>
<evidence type="ECO:0000256" key="2">
    <source>
        <dbReference type="ARBA" id="ARBA00022448"/>
    </source>
</evidence>
<comment type="subunit">
    <text evidence="8">The complex is composed of six subunits: RnfA, RnfB, RnfC, RnfD, RnfE and RnfG.</text>
</comment>
<evidence type="ECO:0000256" key="3">
    <source>
        <dbReference type="ARBA" id="ARBA00022692"/>
    </source>
</evidence>
<dbReference type="HAMAP" id="MF_00478">
    <property type="entry name" value="RsxE_RnfE"/>
    <property type="match status" value="1"/>
</dbReference>
<dbReference type="Proteomes" id="UP000076625">
    <property type="component" value="Unassembled WGS sequence"/>
</dbReference>
<dbReference type="EMBL" id="LQQU01000058">
    <property type="protein sequence ID" value="KZE25930.1"/>
    <property type="molecule type" value="Genomic_DNA"/>
</dbReference>
<dbReference type="NCBIfam" id="TIGR01948">
    <property type="entry name" value="rnfE"/>
    <property type="match status" value="1"/>
</dbReference>
<dbReference type="RefSeq" id="WP_066614384.1">
    <property type="nucleotide sequence ID" value="NZ_LQQU01000058.1"/>
</dbReference>
<dbReference type="OrthoDB" id="9782945at2"/>
<comment type="function">
    <text evidence="8">Part of a membrane-bound complex that couples electron transfer with translocation of ions across the membrane.</text>
</comment>
<evidence type="ECO:0000256" key="6">
    <source>
        <dbReference type="ARBA" id="ARBA00022989"/>
    </source>
</evidence>
<sequence length="250" mass="25983">MQTSPSPAENAPTAEPGRWRKLAVDGLWKQNPGLVQLLGLCPVLAVSSTAVNGMALGLATTLVTALSGAAVAAVRHYIPNEIRNPVFILIIAALVTCVDLTMNAYLHALYGVLGIFIPLITTNCIVLARAEAFASKNPAREAAFDGLTMGLGLTLVLAALGALRELFGRGTLFSGAELLFGEPGRALTLHLVPAEANYQFLLALLPPGAFIGLACLIAAKNALDARTKRRAAARPTQAEPAAAPATEGAR</sequence>
<evidence type="ECO:0000313" key="10">
    <source>
        <dbReference type="EMBL" id="KZE25930.1"/>
    </source>
</evidence>
<dbReference type="AlphaFoldDB" id="A0A163BBP6"/>
<dbReference type="PIRSF" id="PIRSF006102">
    <property type="entry name" value="NQR_DE"/>
    <property type="match status" value="1"/>
</dbReference>
<organism evidence="10 11">
    <name type="scientific">Crenobacter luteus</name>
    <dbReference type="NCBI Taxonomy" id="1452487"/>
    <lineage>
        <taxon>Bacteria</taxon>
        <taxon>Pseudomonadati</taxon>
        <taxon>Pseudomonadota</taxon>
        <taxon>Betaproteobacteria</taxon>
        <taxon>Neisseriales</taxon>
        <taxon>Neisseriaceae</taxon>
        <taxon>Crenobacter</taxon>
    </lineage>
</organism>
<protein>
    <recommendedName>
        <fullName evidence="8">Ion-translocating oxidoreductase complex subunit E</fullName>
        <ecNumber evidence="8">7.-.-.-</ecNumber>
    </recommendedName>
    <alternativeName>
        <fullName evidence="8">Rnf electron transport complex subunit E</fullName>
    </alternativeName>
</protein>